<organism evidence="5 6">
    <name type="scientific">Seminavis robusta</name>
    <dbReference type="NCBI Taxonomy" id="568900"/>
    <lineage>
        <taxon>Eukaryota</taxon>
        <taxon>Sar</taxon>
        <taxon>Stramenopiles</taxon>
        <taxon>Ochrophyta</taxon>
        <taxon>Bacillariophyta</taxon>
        <taxon>Bacillariophyceae</taxon>
        <taxon>Bacillariophycidae</taxon>
        <taxon>Naviculales</taxon>
        <taxon>Naviculaceae</taxon>
        <taxon>Seminavis</taxon>
    </lineage>
</organism>
<dbReference type="AlphaFoldDB" id="A0A9N8H8S1"/>
<evidence type="ECO:0000256" key="1">
    <source>
        <dbReference type="ARBA" id="ARBA00022679"/>
    </source>
</evidence>
<dbReference type="CDD" id="cd02440">
    <property type="entry name" value="AdoMet_MTases"/>
    <property type="match status" value="1"/>
</dbReference>
<dbReference type="Pfam" id="PF00583">
    <property type="entry name" value="Acetyltransf_1"/>
    <property type="match status" value="1"/>
</dbReference>
<evidence type="ECO:0000259" key="4">
    <source>
        <dbReference type="PROSITE" id="PS51186"/>
    </source>
</evidence>
<keyword evidence="1" id="KW-0808">Transferase</keyword>
<evidence type="ECO:0000313" key="6">
    <source>
        <dbReference type="Proteomes" id="UP001153069"/>
    </source>
</evidence>
<dbReference type="InterPro" id="IPR050680">
    <property type="entry name" value="YpeA/RimI_acetyltransf"/>
</dbReference>
<name>A0A9N8H8S1_9STRA</name>
<dbReference type="EMBL" id="CAICTM010000178">
    <property type="protein sequence ID" value="CAB9503892.1"/>
    <property type="molecule type" value="Genomic_DNA"/>
</dbReference>
<dbReference type="Gene3D" id="3.40.630.30">
    <property type="match status" value="2"/>
</dbReference>
<comment type="caution">
    <text evidence="5">The sequence shown here is derived from an EMBL/GenBank/DDBJ whole genome shotgun (WGS) entry which is preliminary data.</text>
</comment>
<keyword evidence="2" id="KW-0012">Acyltransferase</keyword>
<accession>A0A9N8H8S1</accession>
<evidence type="ECO:0000256" key="2">
    <source>
        <dbReference type="ARBA" id="ARBA00023315"/>
    </source>
</evidence>
<dbReference type="InterPro" id="IPR000182">
    <property type="entry name" value="GNAT_dom"/>
</dbReference>
<dbReference type="PANTHER" id="PTHR43420">
    <property type="entry name" value="ACETYLTRANSFERASE"/>
    <property type="match status" value="1"/>
</dbReference>
<dbReference type="SUPFAM" id="SSF53335">
    <property type="entry name" value="S-adenosyl-L-methionine-dependent methyltransferases"/>
    <property type="match status" value="1"/>
</dbReference>
<dbReference type="OrthoDB" id="3647at2759"/>
<feature type="region of interest" description="Disordered" evidence="3">
    <location>
        <begin position="343"/>
        <end position="376"/>
    </location>
</feature>
<dbReference type="PANTHER" id="PTHR43420:SF12">
    <property type="entry name" value="N-ACETYLTRANSFERASE DOMAIN-CONTAINING PROTEIN"/>
    <property type="match status" value="1"/>
</dbReference>
<dbReference type="Pfam" id="PF13649">
    <property type="entry name" value="Methyltransf_25"/>
    <property type="match status" value="1"/>
</dbReference>
<keyword evidence="6" id="KW-1185">Reference proteome</keyword>
<feature type="compositionally biased region" description="Basic and acidic residues" evidence="3">
    <location>
        <begin position="347"/>
        <end position="367"/>
    </location>
</feature>
<dbReference type="CDD" id="cd04301">
    <property type="entry name" value="NAT_SF"/>
    <property type="match status" value="1"/>
</dbReference>
<dbReference type="InterPro" id="IPR041698">
    <property type="entry name" value="Methyltransf_25"/>
</dbReference>
<proteinExistence type="predicted"/>
<dbReference type="Gene3D" id="3.40.50.150">
    <property type="entry name" value="Vaccinia Virus protein VP39"/>
    <property type="match status" value="1"/>
</dbReference>
<reference evidence="5" key="1">
    <citation type="submission" date="2020-06" db="EMBL/GenBank/DDBJ databases">
        <authorList>
            <consortium name="Plant Systems Biology data submission"/>
        </authorList>
    </citation>
    <scope>NUCLEOTIDE SEQUENCE</scope>
    <source>
        <strain evidence="5">D6</strain>
    </source>
</reference>
<dbReference type="InterPro" id="IPR029063">
    <property type="entry name" value="SAM-dependent_MTases_sf"/>
</dbReference>
<dbReference type="PROSITE" id="PS51186">
    <property type="entry name" value="GNAT"/>
    <property type="match status" value="1"/>
</dbReference>
<dbReference type="Proteomes" id="UP001153069">
    <property type="component" value="Unassembled WGS sequence"/>
</dbReference>
<dbReference type="SUPFAM" id="SSF55729">
    <property type="entry name" value="Acyl-CoA N-acyltransferases (Nat)"/>
    <property type="match status" value="1"/>
</dbReference>
<evidence type="ECO:0000256" key="3">
    <source>
        <dbReference type="SAM" id="MobiDB-lite"/>
    </source>
</evidence>
<dbReference type="GO" id="GO:0016747">
    <property type="term" value="F:acyltransferase activity, transferring groups other than amino-acyl groups"/>
    <property type="evidence" value="ECO:0007669"/>
    <property type="project" value="InterPro"/>
</dbReference>
<feature type="domain" description="N-acetyltransferase" evidence="4">
    <location>
        <begin position="202"/>
        <end position="366"/>
    </location>
</feature>
<dbReference type="InterPro" id="IPR016181">
    <property type="entry name" value="Acyl_CoA_acyltransferase"/>
</dbReference>
<gene>
    <name evidence="5" type="ORF">SEMRO_179_G078460.1</name>
</gene>
<protein>
    <submittedName>
        <fullName evidence="5">Acetyltransferase</fullName>
    </submittedName>
</protein>
<evidence type="ECO:0000313" key="5">
    <source>
        <dbReference type="EMBL" id="CAB9503892.1"/>
    </source>
</evidence>
<sequence>MTTSIEYMKQIQGLEVNEAQWVGDDAVLEEVCRHWKECCKSAGYNAEDEEWNRKMQEFHQENQKSGLRPRTFVATAADSGVVGSINCQIWAGPLPWIVQPDVFRLGSVWGLHVDETAKEPEAVRRELLKAALDHLRSAQCSKVVTLAFTKNDRDALIEANVGFQSANMLTLDLQSFEEVETTAPESYTCIPGDESYDAMVCENWRKMWQDVGIPAKALISEMEEVTLSFLKQARDRLRYQTFVARDDATNEVVASVSCQVWEGPMPTNMISKFQLGTIWAVYVDPSHRRRGVATCLMKLALQHLQKVGCDNGILIAASEGGQRVYERLGFRPNNALVCDVNPAAEKSTAEEPAKERRHVEEEKKQEDTSVAGKPSKARVPIWDRQRELVGLLKERDMTPRQLNAMATATTRQVFAVYGDNPRVYDVATAVKNFQRRHGMYVDPECNWFTQNVTKFGRGFDMKKLKEDPTKLASKFDRLSIHYDDWTVGNQSKVESFIVECARNHEKVMKSKAARILDVACGIGLQGQVLRLCGFEGELVGTDISQGMVQRVMERGCYDHAYVANANESLACSDDGRDGVLYDAVICTGAMELLDQCKVLADLARMTKPCGEVWVSFQQYTLENPTEHQNVRGTSEADALNLLKQAGFDDIVSMERCRDAFYTPSPSQDGSLLPVPYLFLVARKSSA</sequence>